<sequence>MSDRSEQGSQDSLLSDHAPKKGKGGRGKGCGSRKLAKGSPSVKTRAQRLKEPHGQSNDSMIVDTINQLDFCRALWKDETLDSTKSTQSACASIIDKYRIDFRGKDVPRIPLCRLETFTCVRKLQLSSTQGEDLKRSFRLNGYMDSCHGFHVSPVDEDGNDVVLNQEEEDGWDFFWRSASQDFDRECCADPNFAPLVVVKPPPESLKEMEVAMHNLNITSHATVQYDWIQDAERTLQVLSTPLSEYKQLLGEKVYAELEESRRKTTTKGWYSDNMTVAAGAYIMSYSEVMAAQKELSIAEKDMESNGTPWSEAEKNKRWKELLADTTRHWNSLIQKYATIVNPSLGPEFMSTVRELQTALAQQNKGKKEVKVEVRVDRIKAFASAPIPKELKIKLLRVHYSNDTALRATFHHPNGNDLDSEVRPWLHQWAMWAMLETYCLSMLSATVAIQPGILTDEVAAEEEDKFLKHFDHYQKFWKIVWYSGKNDRHLVIDGRRAKILFFRFAVWVRLFEVLPTCFSLWRTAPTEQFSMYSNEDAFCRKWEDLLGWERTNCPFYLEHVEDPPPMFDDWEEHCYSRLQELSTAQMALVDSSLNPENVPALEAEVKLAEEKLPQVFDPRKLQVLPDEESAKQATAIEPRADQVVTTFTKLKRKKEEVTPKTPTVENDSDKPHDGTTEGRADSTPAPTKSNRKPRRKKVEKVAEPPSENATESVAVEVISPEEAAQPTEEPQKEQPQENRTAKRLKKKAEVKDFANGRSIAPDADVPRWNLFPYTENYPRLVLNFATKILDDNGFVILFHAGSLDSSQQIADTLEAIKGA</sequence>
<proteinExistence type="predicted"/>
<gene>
    <name evidence="2" type="ORF">R1sor_005881</name>
</gene>
<accession>A0ABD3HPN7</accession>
<dbReference type="Proteomes" id="UP001633002">
    <property type="component" value="Unassembled WGS sequence"/>
</dbReference>
<name>A0ABD3HPN7_9MARC</name>
<evidence type="ECO:0000313" key="2">
    <source>
        <dbReference type="EMBL" id="KAL3692230.1"/>
    </source>
</evidence>
<feature type="compositionally biased region" description="Basic and acidic residues" evidence="1">
    <location>
        <begin position="666"/>
        <end position="679"/>
    </location>
</feature>
<feature type="region of interest" description="Disordered" evidence="1">
    <location>
        <begin position="652"/>
        <end position="745"/>
    </location>
</feature>
<feature type="region of interest" description="Disordered" evidence="1">
    <location>
        <begin position="1"/>
        <end position="58"/>
    </location>
</feature>
<organism evidence="2 3">
    <name type="scientific">Riccia sorocarpa</name>
    <dbReference type="NCBI Taxonomy" id="122646"/>
    <lineage>
        <taxon>Eukaryota</taxon>
        <taxon>Viridiplantae</taxon>
        <taxon>Streptophyta</taxon>
        <taxon>Embryophyta</taxon>
        <taxon>Marchantiophyta</taxon>
        <taxon>Marchantiopsida</taxon>
        <taxon>Marchantiidae</taxon>
        <taxon>Marchantiales</taxon>
        <taxon>Ricciaceae</taxon>
        <taxon>Riccia</taxon>
    </lineage>
</organism>
<feature type="compositionally biased region" description="Basic residues" evidence="1">
    <location>
        <begin position="688"/>
        <end position="697"/>
    </location>
</feature>
<evidence type="ECO:0000313" key="3">
    <source>
        <dbReference type="Proteomes" id="UP001633002"/>
    </source>
</evidence>
<dbReference type="EMBL" id="JBJQOH010000003">
    <property type="protein sequence ID" value="KAL3692230.1"/>
    <property type="molecule type" value="Genomic_DNA"/>
</dbReference>
<comment type="caution">
    <text evidence="2">The sequence shown here is derived from an EMBL/GenBank/DDBJ whole genome shotgun (WGS) entry which is preliminary data.</text>
</comment>
<feature type="compositionally biased region" description="Basic and acidic residues" evidence="1">
    <location>
        <begin position="728"/>
        <end position="739"/>
    </location>
</feature>
<dbReference type="AlphaFoldDB" id="A0ABD3HPN7"/>
<protein>
    <submittedName>
        <fullName evidence="2">Uncharacterized protein</fullName>
    </submittedName>
</protein>
<reference evidence="2 3" key="1">
    <citation type="submission" date="2024-09" db="EMBL/GenBank/DDBJ databases">
        <title>Chromosome-scale assembly of Riccia sorocarpa.</title>
        <authorList>
            <person name="Paukszto L."/>
        </authorList>
    </citation>
    <scope>NUCLEOTIDE SEQUENCE [LARGE SCALE GENOMIC DNA]</scope>
    <source>
        <strain evidence="2">LP-2024</strain>
        <tissue evidence="2">Aerial parts of the thallus</tissue>
    </source>
</reference>
<evidence type="ECO:0000256" key="1">
    <source>
        <dbReference type="SAM" id="MobiDB-lite"/>
    </source>
</evidence>
<keyword evidence="3" id="KW-1185">Reference proteome</keyword>